<dbReference type="InterPro" id="IPR035908">
    <property type="entry name" value="F0_ATP_A_sf"/>
</dbReference>
<comment type="caution">
    <text evidence="13">The sequence shown here is derived from an EMBL/GenBank/DDBJ whole genome shotgun (WGS) entry which is preliminary data.</text>
</comment>
<feature type="transmembrane region" description="Helical" evidence="11">
    <location>
        <begin position="61"/>
        <end position="84"/>
    </location>
</feature>
<sequence length="233" mass="25542">MNRIVLVRLLAVAALLLLFYIALRRTTRVPGRGQTIAEMAIDFVKVQIVDQILGEKDGRRFLPLLAAMFFGILAMNITGIIPGLNIAGTSIFIVPVVFALAGYIAFVYAGIKQHGGLRFFKNQLFLPGVPWPMHFILAPVELLNVFIVRPISLSLRLLLNMMVGHLLLVLCFAATHFLFITGEGLGFASAFGVLTLIGGIVMTVIEFAVALLQAYIFTLLSAVYIQQSVAEEH</sequence>
<dbReference type="SUPFAM" id="SSF81336">
    <property type="entry name" value="F1F0 ATP synthase subunit A"/>
    <property type="match status" value="1"/>
</dbReference>
<dbReference type="Gene3D" id="1.20.120.220">
    <property type="entry name" value="ATP synthase, F0 complex, subunit A"/>
    <property type="match status" value="1"/>
</dbReference>
<keyword evidence="6 11" id="KW-0375">Hydrogen ion transport</keyword>
<evidence type="ECO:0000256" key="12">
    <source>
        <dbReference type="RuleBase" id="RU000483"/>
    </source>
</evidence>
<evidence type="ECO:0000256" key="7">
    <source>
        <dbReference type="ARBA" id="ARBA00022989"/>
    </source>
</evidence>
<evidence type="ECO:0000256" key="10">
    <source>
        <dbReference type="ARBA" id="ARBA00023310"/>
    </source>
</evidence>
<feature type="transmembrane region" description="Helical" evidence="11">
    <location>
        <begin position="90"/>
        <end position="111"/>
    </location>
</feature>
<keyword evidence="13" id="KW-0378">Hydrolase</keyword>
<comment type="similarity">
    <text evidence="2 11 12">Belongs to the ATPase A chain family.</text>
</comment>
<accession>A0A3S0VHG4</accession>
<evidence type="ECO:0000256" key="9">
    <source>
        <dbReference type="ARBA" id="ARBA00023136"/>
    </source>
</evidence>
<feature type="transmembrane region" description="Helical" evidence="11">
    <location>
        <begin position="6"/>
        <end position="23"/>
    </location>
</feature>
<evidence type="ECO:0000256" key="3">
    <source>
        <dbReference type="ARBA" id="ARBA00022448"/>
    </source>
</evidence>
<evidence type="ECO:0000256" key="4">
    <source>
        <dbReference type="ARBA" id="ARBA00022547"/>
    </source>
</evidence>
<keyword evidence="5 11" id="KW-0812">Transmembrane</keyword>
<keyword evidence="14" id="KW-1185">Reference proteome</keyword>
<dbReference type="GO" id="GO:0005886">
    <property type="term" value="C:plasma membrane"/>
    <property type="evidence" value="ECO:0007669"/>
    <property type="project" value="UniProtKB-SubCell"/>
</dbReference>
<evidence type="ECO:0000256" key="5">
    <source>
        <dbReference type="ARBA" id="ARBA00022692"/>
    </source>
</evidence>
<protein>
    <recommendedName>
        <fullName evidence="11 12">ATP synthase subunit a</fullName>
    </recommendedName>
    <alternativeName>
        <fullName evidence="11">ATP synthase F0 sector subunit a</fullName>
    </alternativeName>
    <alternativeName>
        <fullName evidence="11">F-ATPase subunit 6</fullName>
    </alternativeName>
</protein>
<keyword evidence="8 11" id="KW-0406">Ion transport</keyword>
<dbReference type="GO" id="GO:0045259">
    <property type="term" value="C:proton-transporting ATP synthase complex"/>
    <property type="evidence" value="ECO:0007669"/>
    <property type="project" value="UniProtKB-KW"/>
</dbReference>
<dbReference type="NCBIfam" id="TIGR01131">
    <property type="entry name" value="ATP_synt_6_or_A"/>
    <property type="match status" value="1"/>
</dbReference>
<evidence type="ECO:0000256" key="2">
    <source>
        <dbReference type="ARBA" id="ARBA00006810"/>
    </source>
</evidence>
<evidence type="ECO:0000256" key="1">
    <source>
        <dbReference type="ARBA" id="ARBA00004141"/>
    </source>
</evidence>
<dbReference type="CDD" id="cd00310">
    <property type="entry name" value="ATP-synt_Fo_a_6"/>
    <property type="match status" value="1"/>
</dbReference>
<dbReference type="EMBL" id="RZGZ01000002">
    <property type="protein sequence ID" value="RUR02023.1"/>
    <property type="molecule type" value="Genomic_DNA"/>
</dbReference>
<keyword evidence="4 11" id="KW-0138">CF(0)</keyword>
<dbReference type="GO" id="GO:0046933">
    <property type="term" value="F:proton-transporting ATP synthase activity, rotational mechanism"/>
    <property type="evidence" value="ECO:0007669"/>
    <property type="project" value="UniProtKB-UniRule"/>
</dbReference>
<dbReference type="AlphaFoldDB" id="A0A3S0VHG4"/>
<evidence type="ECO:0000256" key="6">
    <source>
        <dbReference type="ARBA" id="ARBA00022781"/>
    </source>
</evidence>
<dbReference type="Pfam" id="PF00119">
    <property type="entry name" value="ATP-synt_A"/>
    <property type="match status" value="1"/>
</dbReference>
<dbReference type="OrthoDB" id="9809130at2"/>
<keyword evidence="9 11" id="KW-0472">Membrane</keyword>
<proteinExistence type="inferred from homology"/>
<keyword evidence="10 11" id="KW-0066">ATP synthesis</keyword>
<dbReference type="Proteomes" id="UP000274909">
    <property type="component" value="Unassembled WGS sequence"/>
</dbReference>
<dbReference type="InterPro" id="IPR000568">
    <property type="entry name" value="ATP_synth_F0_asu"/>
</dbReference>
<organism evidence="13 14">
    <name type="scientific">Labedella endophytica</name>
    <dbReference type="NCBI Taxonomy" id="1523160"/>
    <lineage>
        <taxon>Bacteria</taxon>
        <taxon>Bacillati</taxon>
        <taxon>Actinomycetota</taxon>
        <taxon>Actinomycetes</taxon>
        <taxon>Micrococcales</taxon>
        <taxon>Microbacteriaceae</taxon>
        <taxon>Labedella</taxon>
    </lineage>
</organism>
<name>A0A3S0VHG4_9MICO</name>
<feature type="transmembrane region" description="Helical" evidence="11">
    <location>
        <begin position="157"/>
        <end position="179"/>
    </location>
</feature>
<evidence type="ECO:0000313" key="14">
    <source>
        <dbReference type="Proteomes" id="UP000274909"/>
    </source>
</evidence>
<dbReference type="GO" id="GO:0016787">
    <property type="term" value="F:hydrolase activity"/>
    <property type="evidence" value="ECO:0007669"/>
    <property type="project" value="UniProtKB-KW"/>
</dbReference>
<comment type="subcellular location">
    <subcellularLocation>
        <location evidence="11 12">Cell membrane</location>
        <topology evidence="11 12">Multi-pass membrane protein</topology>
    </subcellularLocation>
    <subcellularLocation>
        <location evidence="1">Membrane</location>
        <topology evidence="1">Multi-pass membrane protein</topology>
    </subcellularLocation>
</comment>
<dbReference type="PRINTS" id="PR00123">
    <property type="entry name" value="ATPASEA"/>
</dbReference>
<evidence type="ECO:0000313" key="13">
    <source>
        <dbReference type="EMBL" id="RUR02023.1"/>
    </source>
</evidence>
<evidence type="ECO:0000256" key="11">
    <source>
        <dbReference type="HAMAP-Rule" id="MF_01393"/>
    </source>
</evidence>
<dbReference type="HAMAP" id="MF_01393">
    <property type="entry name" value="ATP_synth_a_bact"/>
    <property type="match status" value="1"/>
</dbReference>
<keyword evidence="3 11" id="KW-0813">Transport</keyword>
<reference evidence="13 14" key="1">
    <citation type="submission" date="2018-12" db="EMBL/GenBank/DDBJ databases">
        <authorList>
            <person name="Li F."/>
        </authorList>
    </citation>
    <scope>NUCLEOTIDE SEQUENCE [LARGE SCALE GENOMIC DNA]</scope>
    <source>
        <strain evidence="13 14">EGI 6500705</strain>
    </source>
</reference>
<feature type="transmembrane region" description="Helical" evidence="11">
    <location>
        <begin position="191"/>
        <end position="216"/>
    </location>
</feature>
<keyword evidence="7 11" id="KW-1133">Transmembrane helix</keyword>
<dbReference type="PANTHER" id="PTHR11410">
    <property type="entry name" value="ATP SYNTHASE SUBUNIT A"/>
    <property type="match status" value="1"/>
</dbReference>
<evidence type="ECO:0000256" key="8">
    <source>
        <dbReference type="ARBA" id="ARBA00023065"/>
    </source>
</evidence>
<dbReference type="InterPro" id="IPR045083">
    <property type="entry name" value="ATP_synth_F0_asu_bact/mt"/>
</dbReference>
<keyword evidence="11" id="KW-1003">Cell membrane</keyword>
<gene>
    <name evidence="11 13" type="primary">atpB</name>
    <name evidence="13" type="ORF">ELQ94_06470</name>
</gene>
<dbReference type="PANTHER" id="PTHR11410:SF0">
    <property type="entry name" value="ATP SYNTHASE SUBUNIT A"/>
    <property type="match status" value="1"/>
</dbReference>
<comment type="function">
    <text evidence="11 12">Key component of the proton channel; it plays a direct role in the translocation of protons across the membrane.</text>
</comment>